<keyword evidence="2" id="KW-1185">Reference proteome</keyword>
<dbReference type="GO" id="GO:0034551">
    <property type="term" value="P:mitochondrial respiratory chain complex III assembly"/>
    <property type="evidence" value="ECO:0007669"/>
    <property type="project" value="TreeGrafter"/>
</dbReference>
<gene>
    <name evidence="1" type="ORF">WICPIJ_006526</name>
</gene>
<reference evidence="1" key="2">
    <citation type="submission" date="2021-01" db="EMBL/GenBank/DDBJ databases">
        <authorList>
            <person name="Schikora-Tamarit M.A."/>
        </authorList>
    </citation>
    <scope>NUCLEOTIDE SEQUENCE</scope>
    <source>
        <strain evidence="1">CBS2887</strain>
    </source>
</reference>
<protein>
    <recommendedName>
        <fullName evidence="3">Cytochrome B pre-mRNA-processing protein 6</fullName>
    </recommendedName>
</protein>
<sequence length="144" mass="16516">MSTPIKEAAKALVKVLESFPRETLTDLSFKETQLDRFRPLAGMTNPIREQKTSIKDIVAKVNPYQIKELEIKAVESSLTDEAIAQQTKALKNLMSNKYRDYYYVTDKLYRPQGNPIYYERLLADIHGESKENLFTGLKTVILGK</sequence>
<evidence type="ECO:0008006" key="3">
    <source>
        <dbReference type="Google" id="ProtNLM"/>
    </source>
</evidence>
<dbReference type="PANTHER" id="PTHR28250">
    <property type="entry name" value="CYTOCHROME B PRE-MRNA-PROCESSING PROTEIN 6"/>
    <property type="match status" value="1"/>
</dbReference>
<proteinExistence type="predicted"/>
<dbReference type="EMBL" id="JAEUBG010003672">
    <property type="protein sequence ID" value="KAH3682496.1"/>
    <property type="molecule type" value="Genomic_DNA"/>
</dbReference>
<dbReference type="Proteomes" id="UP000774326">
    <property type="component" value="Unassembled WGS sequence"/>
</dbReference>
<dbReference type="PANTHER" id="PTHR28250:SF1">
    <property type="entry name" value="CYTOCHROME B PRE-MRNA-PROCESSING PROTEIN 6"/>
    <property type="match status" value="1"/>
</dbReference>
<reference evidence="1" key="1">
    <citation type="journal article" date="2021" name="Open Biol.">
        <title>Shared evolutionary footprints suggest mitochondrial oxidative damage underlies multiple complex I losses in fungi.</title>
        <authorList>
            <person name="Schikora-Tamarit M.A."/>
            <person name="Marcet-Houben M."/>
            <person name="Nosek J."/>
            <person name="Gabaldon T."/>
        </authorList>
    </citation>
    <scope>NUCLEOTIDE SEQUENCE</scope>
    <source>
        <strain evidence="1">CBS2887</strain>
    </source>
</reference>
<evidence type="ECO:0000313" key="1">
    <source>
        <dbReference type="EMBL" id="KAH3682496.1"/>
    </source>
</evidence>
<accession>A0A9P8Q1V9</accession>
<dbReference type="OrthoDB" id="2107880at2759"/>
<dbReference type="AlphaFoldDB" id="A0A9P8Q1V9"/>
<dbReference type="GO" id="GO:0043022">
    <property type="term" value="F:ribosome binding"/>
    <property type="evidence" value="ECO:0007669"/>
    <property type="project" value="InterPro"/>
</dbReference>
<organism evidence="1 2">
    <name type="scientific">Wickerhamomyces pijperi</name>
    <name type="common">Yeast</name>
    <name type="synonym">Pichia pijperi</name>
    <dbReference type="NCBI Taxonomy" id="599730"/>
    <lineage>
        <taxon>Eukaryota</taxon>
        <taxon>Fungi</taxon>
        <taxon>Dikarya</taxon>
        <taxon>Ascomycota</taxon>
        <taxon>Saccharomycotina</taxon>
        <taxon>Saccharomycetes</taxon>
        <taxon>Phaffomycetales</taxon>
        <taxon>Wickerhamomycetaceae</taxon>
        <taxon>Wickerhamomyces</taxon>
    </lineage>
</organism>
<dbReference type="InterPro" id="IPR037653">
    <property type="entry name" value="Cbp6"/>
</dbReference>
<comment type="caution">
    <text evidence="1">The sequence shown here is derived from an EMBL/GenBank/DDBJ whole genome shotgun (WGS) entry which is preliminary data.</text>
</comment>
<dbReference type="Pfam" id="PF20180">
    <property type="entry name" value="UQCC2_CBP6"/>
    <property type="match status" value="1"/>
</dbReference>
<dbReference type="GO" id="GO:0061671">
    <property type="term" value="C:Cbp3p-Cbp6 complex"/>
    <property type="evidence" value="ECO:0007669"/>
    <property type="project" value="InterPro"/>
</dbReference>
<name>A0A9P8Q1V9_WICPI</name>
<evidence type="ECO:0000313" key="2">
    <source>
        <dbReference type="Proteomes" id="UP000774326"/>
    </source>
</evidence>